<comment type="caution">
    <text evidence="1">The sequence shown here is derived from an EMBL/GenBank/DDBJ whole genome shotgun (WGS) entry which is preliminary data.</text>
</comment>
<dbReference type="EMBL" id="BPLQ01011170">
    <property type="protein sequence ID" value="GIY56221.1"/>
    <property type="molecule type" value="Genomic_DNA"/>
</dbReference>
<organism evidence="1 2">
    <name type="scientific">Caerostris darwini</name>
    <dbReference type="NCBI Taxonomy" id="1538125"/>
    <lineage>
        <taxon>Eukaryota</taxon>
        <taxon>Metazoa</taxon>
        <taxon>Ecdysozoa</taxon>
        <taxon>Arthropoda</taxon>
        <taxon>Chelicerata</taxon>
        <taxon>Arachnida</taxon>
        <taxon>Araneae</taxon>
        <taxon>Araneomorphae</taxon>
        <taxon>Entelegynae</taxon>
        <taxon>Araneoidea</taxon>
        <taxon>Araneidae</taxon>
        <taxon>Caerostris</taxon>
    </lineage>
</organism>
<sequence length="82" mass="9318">MCLHEDTTPSPLEIGRDRNGLSTCQLLLPTFRIHDLSASCSEQSSVNDDWSVHRIQKAREKVLDRFQKASLKYSNLENDKSG</sequence>
<proteinExistence type="predicted"/>
<dbReference type="AlphaFoldDB" id="A0AAV4UER3"/>
<evidence type="ECO:0000313" key="2">
    <source>
        <dbReference type="Proteomes" id="UP001054837"/>
    </source>
</evidence>
<reference evidence="1 2" key="1">
    <citation type="submission" date="2021-06" db="EMBL/GenBank/DDBJ databases">
        <title>Caerostris darwini draft genome.</title>
        <authorList>
            <person name="Kono N."/>
            <person name="Arakawa K."/>
        </authorList>
    </citation>
    <scope>NUCLEOTIDE SEQUENCE [LARGE SCALE GENOMIC DNA]</scope>
</reference>
<dbReference type="Proteomes" id="UP001054837">
    <property type="component" value="Unassembled WGS sequence"/>
</dbReference>
<accession>A0AAV4UER3</accession>
<evidence type="ECO:0000313" key="1">
    <source>
        <dbReference type="EMBL" id="GIY56221.1"/>
    </source>
</evidence>
<name>A0AAV4UER3_9ARAC</name>
<protein>
    <submittedName>
        <fullName evidence="1">Uncharacterized protein</fullName>
    </submittedName>
</protein>
<keyword evidence="2" id="KW-1185">Reference proteome</keyword>
<gene>
    <name evidence="1" type="ORF">CDAR_386751</name>
</gene>